<dbReference type="Pfam" id="PF10741">
    <property type="entry name" value="T2SSM_b"/>
    <property type="match status" value="1"/>
</dbReference>
<feature type="region of interest" description="Disordered" evidence="1">
    <location>
        <begin position="159"/>
        <end position="201"/>
    </location>
</feature>
<evidence type="ECO:0000256" key="1">
    <source>
        <dbReference type="SAM" id="MobiDB-lite"/>
    </source>
</evidence>
<dbReference type="InterPro" id="IPR014717">
    <property type="entry name" value="Transl_elong_EF1B/ribsomal_bS6"/>
</dbReference>
<feature type="compositionally biased region" description="Polar residues" evidence="1">
    <location>
        <begin position="185"/>
        <end position="201"/>
    </location>
</feature>
<evidence type="ECO:0000256" key="2">
    <source>
        <dbReference type="SAM" id="Phobius"/>
    </source>
</evidence>
<evidence type="ECO:0000313" key="4">
    <source>
        <dbReference type="Proteomes" id="UP000662873"/>
    </source>
</evidence>
<dbReference type="Proteomes" id="UP000662873">
    <property type="component" value="Chromosome"/>
</dbReference>
<proteinExistence type="predicted"/>
<gene>
    <name evidence="3" type="ORF">NPRO_01000</name>
</gene>
<feature type="transmembrane region" description="Helical" evidence="2">
    <location>
        <begin position="12"/>
        <end position="33"/>
    </location>
</feature>
<dbReference type="AlphaFoldDB" id="A0A809RDN5"/>
<reference evidence="3" key="1">
    <citation type="journal article" name="DNA Res.">
        <title>The physiological potential of anammox bacteria as revealed by their core genome structure.</title>
        <authorList>
            <person name="Okubo T."/>
            <person name="Toyoda A."/>
            <person name="Fukuhara K."/>
            <person name="Uchiyama I."/>
            <person name="Harigaya Y."/>
            <person name="Kuroiwa M."/>
            <person name="Suzuki T."/>
            <person name="Murakami Y."/>
            <person name="Suwa Y."/>
            <person name="Takami H."/>
        </authorList>
    </citation>
    <scope>NUCLEOTIDE SEQUENCE</scope>
    <source>
        <strain evidence="3">317325-2</strain>
    </source>
</reference>
<keyword evidence="2" id="KW-1133">Transmembrane helix</keyword>
<evidence type="ECO:0000313" key="3">
    <source>
        <dbReference type="EMBL" id="BBO22505.1"/>
    </source>
</evidence>
<organism evidence="3 4">
    <name type="scientific">Candidatus Nitrosymbiomonas proteolyticus</name>
    <dbReference type="NCBI Taxonomy" id="2608984"/>
    <lineage>
        <taxon>Bacteria</taxon>
        <taxon>Bacillati</taxon>
        <taxon>Armatimonadota</taxon>
        <taxon>Armatimonadota incertae sedis</taxon>
        <taxon>Candidatus Nitrosymbiomonas</taxon>
    </lineage>
</organism>
<keyword evidence="2" id="KW-0812">Transmembrane</keyword>
<keyword evidence="2" id="KW-0472">Membrane</keyword>
<accession>A0A809RDN5</accession>
<name>A0A809RDN5_9BACT</name>
<protein>
    <submittedName>
        <fullName evidence="3">Uncharacterized protein</fullName>
    </submittedName>
</protein>
<dbReference type="Gene3D" id="3.30.70.60">
    <property type="match status" value="1"/>
</dbReference>
<dbReference type="EMBL" id="AP021858">
    <property type="protein sequence ID" value="BBO22505.1"/>
    <property type="molecule type" value="Genomic_DNA"/>
</dbReference>
<dbReference type="InterPro" id="IPR034756">
    <property type="entry name" value="T2SSM_b"/>
</dbReference>
<dbReference type="KEGG" id="npy:NPRO_01000"/>
<sequence>MSLKDLAHLSGASAILALAILIGVAAVGFDLFWPEPAPAKSKLQRAKEEAELEASLKDLRERQAQAKGLIATYAWEGDPRKVSADALASATEIAQECGVKLATFRPQRPGEAEGVVTLAYTMSLEGPFPNVHEFLRRLETKPSRLSVVRVQLASADGSSDKVNATVEARAYQSSKPVRSTEGPLANNQAASAGTGSLAEQR</sequence>